<proteinExistence type="predicted"/>
<keyword evidence="1" id="KW-0472">Membrane</keyword>
<dbReference type="EMBL" id="JAYKYQ010000009">
    <property type="protein sequence ID" value="MEB3512589.1"/>
    <property type="molecule type" value="Genomic_DNA"/>
</dbReference>
<keyword evidence="3" id="KW-1185">Reference proteome</keyword>
<reference evidence="2 3" key="1">
    <citation type="submission" date="2023-12" db="EMBL/GenBank/DDBJ databases">
        <title>novel species in genus Nocarida.</title>
        <authorList>
            <person name="Li Z."/>
        </authorList>
    </citation>
    <scope>NUCLEOTIDE SEQUENCE [LARGE SCALE GENOMIC DNA]</scope>
    <source>
        <strain evidence="2 3">CDC186</strain>
    </source>
</reference>
<keyword evidence="1" id="KW-1133">Transmembrane helix</keyword>
<keyword evidence="1" id="KW-0812">Transmembrane</keyword>
<dbReference type="Proteomes" id="UP001348098">
    <property type="component" value="Unassembled WGS sequence"/>
</dbReference>
<dbReference type="Gene3D" id="3.40.630.30">
    <property type="match status" value="1"/>
</dbReference>
<name>A0ABU6AZL2_9NOCA</name>
<evidence type="ECO:0008006" key="4">
    <source>
        <dbReference type="Google" id="ProtNLM"/>
    </source>
</evidence>
<evidence type="ECO:0000313" key="3">
    <source>
        <dbReference type="Proteomes" id="UP001348098"/>
    </source>
</evidence>
<evidence type="ECO:0000313" key="2">
    <source>
        <dbReference type="EMBL" id="MEB3512589.1"/>
    </source>
</evidence>
<dbReference type="RefSeq" id="WP_195081711.1">
    <property type="nucleotide sequence ID" value="NZ_JAYESH010000007.1"/>
</dbReference>
<feature type="transmembrane region" description="Helical" evidence="1">
    <location>
        <begin position="130"/>
        <end position="146"/>
    </location>
</feature>
<organism evidence="2 3">
    <name type="scientific">Nocardia implantans</name>
    <dbReference type="NCBI Taxonomy" id="3108168"/>
    <lineage>
        <taxon>Bacteria</taxon>
        <taxon>Bacillati</taxon>
        <taxon>Actinomycetota</taxon>
        <taxon>Actinomycetes</taxon>
        <taxon>Mycobacteriales</taxon>
        <taxon>Nocardiaceae</taxon>
        <taxon>Nocardia</taxon>
    </lineage>
</organism>
<sequence length="204" mass="22646">MTTVTMPSNVARHQRAAAARVLADAFTDDAIWQDVRPKRPARAAKALYWFFRGEVEICARLGGYLQATFDADRSPSAVLIAYERTGPRFPLWVWLLRLPAIVLLGLPRTVLMARMLSKVEAAHPTEPHFYFWYVGARTLGGGAALLKRVMRVARAKGLPGYGEAKSSDVVQMCEILGWQSHPPIEIGAGHKVTPVWWLPAVEGK</sequence>
<evidence type="ECO:0000256" key="1">
    <source>
        <dbReference type="SAM" id="Phobius"/>
    </source>
</evidence>
<accession>A0ABU6AZL2</accession>
<feature type="transmembrane region" description="Helical" evidence="1">
    <location>
        <begin position="91"/>
        <end position="110"/>
    </location>
</feature>
<comment type="caution">
    <text evidence="2">The sequence shown here is derived from an EMBL/GenBank/DDBJ whole genome shotgun (WGS) entry which is preliminary data.</text>
</comment>
<protein>
    <recommendedName>
        <fullName evidence="4">N-acetyltransferase</fullName>
    </recommendedName>
</protein>
<gene>
    <name evidence="2" type="ORF">U3653_21375</name>
</gene>